<protein>
    <recommendedName>
        <fullName evidence="7">Endonuclease MutS2</fullName>
        <ecNumber evidence="7">3.1.-.-</ecNumber>
    </recommendedName>
    <alternativeName>
        <fullName evidence="7">Ribosome-associated protein quality control-upstream factor</fullName>
        <shortName evidence="7">RQC-upstream factor</shortName>
        <shortName evidence="7">RqcU</shortName>
        <ecNumber evidence="7">3.6.4.-</ecNumber>
    </alternativeName>
</protein>
<dbReference type="Proteomes" id="UP000192602">
    <property type="component" value="Unassembled WGS sequence"/>
</dbReference>
<dbReference type="InterPro" id="IPR036063">
    <property type="entry name" value="Smr_dom_sf"/>
</dbReference>
<dbReference type="PIRSF" id="PIRSF005814">
    <property type="entry name" value="MutS_YshD"/>
    <property type="match status" value="1"/>
</dbReference>
<dbReference type="Pfam" id="PF20297">
    <property type="entry name" value="MSSS"/>
    <property type="match status" value="1"/>
</dbReference>
<feature type="coiled-coil region" evidence="8">
    <location>
        <begin position="486"/>
        <end position="576"/>
    </location>
</feature>
<dbReference type="GO" id="GO:0140664">
    <property type="term" value="F:ATP-dependent DNA damage sensor activity"/>
    <property type="evidence" value="ECO:0007669"/>
    <property type="project" value="InterPro"/>
</dbReference>
<keyword evidence="7" id="KW-0255">Endonuclease</keyword>
<dbReference type="Pfam" id="PF01713">
    <property type="entry name" value="Smr"/>
    <property type="match status" value="1"/>
</dbReference>
<dbReference type="PANTHER" id="PTHR11361">
    <property type="entry name" value="DNA MISMATCH REPAIR PROTEIN MUTS FAMILY MEMBER"/>
    <property type="match status" value="1"/>
</dbReference>
<keyword evidence="2 7" id="KW-0547">Nucleotide-binding</keyword>
<dbReference type="AlphaFoldDB" id="A0A1W1WUI0"/>
<evidence type="ECO:0000256" key="3">
    <source>
        <dbReference type="ARBA" id="ARBA00022801"/>
    </source>
</evidence>
<dbReference type="Gene3D" id="3.30.1370.110">
    <property type="match status" value="1"/>
</dbReference>
<comment type="function">
    <text evidence="7">Acts as a ribosome collision sensor, splitting the ribosome into its 2 subunits. Detects stalled/collided 70S ribosomes which it binds and splits by an ATP-hydrolysis driven conformational change. Acts upstream of the ribosome quality control system (RQC), a ribosome-associated complex that mediates the extraction of incompletely synthesized nascent chains from stalled ribosomes and their subsequent degradation. Probably generates substrates for RQC.</text>
</comment>
<dbReference type="InterPro" id="IPR000432">
    <property type="entry name" value="DNA_mismatch_repair_MutS_C"/>
</dbReference>
<dbReference type="PROSITE" id="PS50828">
    <property type="entry name" value="SMR"/>
    <property type="match status" value="1"/>
</dbReference>
<dbReference type="SUPFAM" id="SSF160443">
    <property type="entry name" value="SMR domain-like"/>
    <property type="match status" value="1"/>
</dbReference>
<dbReference type="SMART" id="SM00533">
    <property type="entry name" value="MUTSd"/>
    <property type="match status" value="1"/>
</dbReference>
<dbReference type="SMART" id="SM00463">
    <property type="entry name" value="SMR"/>
    <property type="match status" value="1"/>
</dbReference>
<dbReference type="InterPro" id="IPR046893">
    <property type="entry name" value="MSSS"/>
</dbReference>
<organism evidence="10 11">
    <name type="scientific">Nitratiruptor tergarcus DSM 16512</name>
    <dbReference type="NCBI Taxonomy" id="1069081"/>
    <lineage>
        <taxon>Bacteria</taxon>
        <taxon>Pseudomonadati</taxon>
        <taxon>Campylobacterota</taxon>
        <taxon>Epsilonproteobacteria</taxon>
        <taxon>Nautiliales</taxon>
        <taxon>Nitratiruptoraceae</taxon>
        <taxon>Nitratiruptor</taxon>
    </lineage>
</organism>
<keyword evidence="6 7" id="KW-0238">DNA-binding</keyword>
<dbReference type="GO" id="GO:0030983">
    <property type="term" value="F:mismatched DNA binding"/>
    <property type="evidence" value="ECO:0007669"/>
    <property type="project" value="InterPro"/>
</dbReference>
<evidence type="ECO:0000256" key="1">
    <source>
        <dbReference type="ARBA" id="ARBA00022730"/>
    </source>
</evidence>
<dbReference type="GO" id="GO:0004519">
    <property type="term" value="F:endonuclease activity"/>
    <property type="evidence" value="ECO:0007669"/>
    <property type="project" value="UniProtKB-UniRule"/>
</dbReference>
<dbReference type="InterPro" id="IPR005747">
    <property type="entry name" value="MutS2"/>
</dbReference>
<dbReference type="PANTHER" id="PTHR11361:SF14">
    <property type="entry name" value="DNA MISMATCH REPAIR PROTEIN MUTS, TYPE 2"/>
    <property type="match status" value="1"/>
</dbReference>
<evidence type="ECO:0000313" key="11">
    <source>
        <dbReference type="Proteomes" id="UP000192602"/>
    </source>
</evidence>
<evidence type="ECO:0000256" key="5">
    <source>
        <dbReference type="ARBA" id="ARBA00022884"/>
    </source>
</evidence>
<sequence length="725" mass="82941">MEEKLDLKDFLDNFRTFFARFKPLAIEGDINLHFQFINELKKYRFKAPPQIANLDKALMHLQKQGVLSKEEIFEFIKIFRYFFYLKTLGFEGKVGEWLASIDIPEELAQIERYFDQDGQIKSEVDERLATLENAFKHNKEQIRQKLQALINAKRLQSYLVDRQIHYVSGEEALLVRGGFNYVLKATVVGRSSGGFFYVVPEDLRKLKDKEAELLSQIEEIHYQIQKHVSTVFHKWLRFLQYINRQFDRFDHYQARINFANAYDLRMILPSGDKKIVLKNFAHPAIENPKPVTIDFSKKILIITGVNAGGKTMLLKSILAAAYLAKYLIPMKCDEKSHIGRFKEIIPIIEDPQNVKNDISTFAGRMLAFSKLFQKNDALVGVDEIELGTDSDEAATLFKVILEDLLKKDIKIAITTHHKRLASLMAAHEDVELLAAMYDEEKGVPTYEFLQGIIGKSYAFETAKRYGIPQRIVARAVEEYGEDQAKLSELIERGSELERELRRKNKELENELELVRKNRILLDEERSAVYEKLQAEKAKLQALYKEAIDEAKAAIKAKETKEAHRHLTQAAQKAKKATIKKPEPKELKVGDEVKYKKTKGVIVGIRDKEATIEAEGMKLRVPLADLKPTKIIKKKAKAKLKVSKPSKLSVKLDLHGLRVEEALEKTDKFLSDALLAGFDEVLIYHGVGSGKLARAVREFLKEHPRVKSFHDAPANMGGMGATVVEL</sequence>
<feature type="binding site" evidence="7">
    <location>
        <begin position="304"/>
        <end position="311"/>
    </location>
    <ligand>
        <name>ATP</name>
        <dbReference type="ChEBI" id="CHEBI:30616"/>
    </ligand>
</feature>
<evidence type="ECO:0000256" key="7">
    <source>
        <dbReference type="HAMAP-Rule" id="MF_00092"/>
    </source>
</evidence>
<dbReference type="OrthoDB" id="9808166at2"/>
<evidence type="ECO:0000256" key="2">
    <source>
        <dbReference type="ARBA" id="ARBA00022741"/>
    </source>
</evidence>
<dbReference type="GO" id="GO:0072344">
    <property type="term" value="P:rescue of stalled ribosome"/>
    <property type="evidence" value="ECO:0007669"/>
    <property type="project" value="UniProtKB-UniRule"/>
</dbReference>
<keyword evidence="7" id="KW-0540">Nuclease</keyword>
<name>A0A1W1WUI0_9BACT</name>
<dbReference type="RefSeq" id="WP_084276330.1">
    <property type="nucleotide sequence ID" value="NZ_AP026671.1"/>
</dbReference>
<dbReference type="GO" id="GO:0043023">
    <property type="term" value="F:ribosomal large subunit binding"/>
    <property type="evidence" value="ECO:0007669"/>
    <property type="project" value="UniProtKB-UniRule"/>
</dbReference>
<reference evidence="11" key="1">
    <citation type="submission" date="2017-04" db="EMBL/GenBank/DDBJ databases">
        <authorList>
            <person name="Varghese N."/>
            <person name="Submissions S."/>
        </authorList>
    </citation>
    <scope>NUCLEOTIDE SEQUENCE [LARGE SCALE GENOMIC DNA]</scope>
    <source>
        <strain evidence="11">DSM 16512</strain>
    </source>
</reference>
<keyword evidence="3 7" id="KW-0378">Hydrolase</keyword>
<dbReference type="Pfam" id="PF00488">
    <property type="entry name" value="MutS_V"/>
    <property type="match status" value="1"/>
</dbReference>
<comment type="subunit">
    <text evidence="7">Homodimer. Binds to stalled ribosomes, contacting rRNA.</text>
</comment>
<evidence type="ECO:0000256" key="4">
    <source>
        <dbReference type="ARBA" id="ARBA00022840"/>
    </source>
</evidence>
<dbReference type="SMART" id="SM00534">
    <property type="entry name" value="MUTSac"/>
    <property type="match status" value="1"/>
</dbReference>
<evidence type="ECO:0000313" key="10">
    <source>
        <dbReference type="EMBL" id="SMC09978.1"/>
    </source>
</evidence>
<gene>
    <name evidence="7" type="primary">mutS2</name>
    <name evidence="7" type="synonym">rqcU</name>
    <name evidence="10" type="ORF">SAMN05660197_1804</name>
</gene>
<keyword evidence="1 7" id="KW-0699">rRNA-binding</keyword>
<dbReference type="GO" id="GO:0005524">
    <property type="term" value="F:ATP binding"/>
    <property type="evidence" value="ECO:0007669"/>
    <property type="project" value="UniProtKB-UniRule"/>
</dbReference>
<proteinExistence type="inferred from homology"/>
<accession>A0A1W1WUI0</accession>
<dbReference type="InterPro" id="IPR027417">
    <property type="entry name" value="P-loop_NTPase"/>
</dbReference>
<comment type="function">
    <text evidence="7">Endonuclease that is involved in the suppression of homologous recombination and thus may have a key role in the control of bacterial genetic diversity.</text>
</comment>
<dbReference type="EC" id="3.1.-.-" evidence="7"/>
<dbReference type="EMBL" id="FWWZ01000001">
    <property type="protein sequence ID" value="SMC09978.1"/>
    <property type="molecule type" value="Genomic_DNA"/>
</dbReference>
<dbReference type="Gene3D" id="3.40.50.300">
    <property type="entry name" value="P-loop containing nucleotide triphosphate hydrolases"/>
    <property type="match status" value="1"/>
</dbReference>
<dbReference type="InterPro" id="IPR036187">
    <property type="entry name" value="DNA_mismatch_repair_MutS_sf"/>
</dbReference>
<keyword evidence="8" id="KW-0175">Coiled coil</keyword>
<keyword evidence="11" id="KW-1185">Reference proteome</keyword>
<comment type="similarity">
    <text evidence="7">Belongs to the DNA mismatch repair MutS family. MutS2 subfamily.</text>
</comment>
<dbReference type="GO" id="GO:0019843">
    <property type="term" value="F:rRNA binding"/>
    <property type="evidence" value="ECO:0007669"/>
    <property type="project" value="UniProtKB-UniRule"/>
</dbReference>
<dbReference type="HAMAP" id="MF_00092">
    <property type="entry name" value="MutS2"/>
    <property type="match status" value="1"/>
</dbReference>
<dbReference type="GO" id="GO:0045910">
    <property type="term" value="P:negative regulation of DNA recombination"/>
    <property type="evidence" value="ECO:0007669"/>
    <property type="project" value="InterPro"/>
</dbReference>
<dbReference type="GO" id="GO:0006298">
    <property type="term" value="P:mismatch repair"/>
    <property type="evidence" value="ECO:0007669"/>
    <property type="project" value="InterPro"/>
</dbReference>
<keyword evidence="4 7" id="KW-0067">ATP-binding</keyword>
<dbReference type="SUPFAM" id="SSF48334">
    <property type="entry name" value="DNA repair protein MutS, domain III"/>
    <property type="match status" value="1"/>
</dbReference>
<dbReference type="SUPFAM" id="SSF52540">
    <property type="entry name" value="P-loop containing nucleoside triphosphate hydrolases"/>
    <property type="match status" value="1"/>
</dbReference>
<keyword evidence="5 7" id="KW-0694">RNA-binding</keyword>
<evidence type="ECO:0000256" key="8">
    <source>
        <dbReference type="SAM" id="Coils"/>
    </source>
</evidence>
<dbReference type="EC" id="3.6.4.-" evidence="7"/>
<evidence type="ECO:0000256" key="6">
    <source>
        <dbReference type="ARBA" id="ARBA00023125"/>
    </source>
</evidence>
<dbReference type="InterPro" id="IPR045076">
    <property type="entry name" value="MutS"/>
</dbReference>
<dbReference type="STRING" id="1069081.SAMN05660197_1804"/>
<dbReference type="InterPro" id="IPR002625">
    <property type="entry name" value="Smr_dom"/>
</dbReference>
<dbReference type="InterPro" id="IPR007696">
    <property type="entry name" value="DNA_mismatch_repair_MutS_core"/>
</dbReference>
<dbReference type="NCBIfam" id="TIGR01069">
    <property type="entry name" value="mutS2"/>
    <property type="match status" value="1"/>
</dbReference>
<dbReference type="GO" id="GO:0016887">
    <property type="term" value="F:ATP hydrolysis activity"/>
    <property type="evidence" value="ECO:0007669"/>
    <property type="project" value="InterPro"/>
</dbReference>
<evidence type="ECO:0000259" key="9">
    <source>
        <dbReference type="PROSITE" id="PS50828"/>
    </source>
</evidence>
<feature type="domain" description="Smr" evidence="9">
    <location>
        <begin position="651"/>
        <end position="725"/>
    </location>
</feature>